<dbReference type="EMBL" id="MN738929">
    <property type="protein sequence ID" value="QHT32012.1"/>
    <property type="molecule type" value="Genomic_DNA"/>
</dbReference>
<sequence length="160" mass="18294">MNDINGRIDLTTSGTPLFLQDKIATDDKTNYYTTIKHTLQPSNLSQLFLSHQNINIIQNGIKAGVYVLSNKKYIIDRQSNDVLNSIMSSIFLEYSLHQPDNLTQQITDLNKIVIDYCVPKIYGEIKGYLQYKYDASTLVVPLANPLSTYNNKELVLKHFF</sequence>
<organism evidence="2">
    <name type="scientific">viral metagenome</name>
    <dbReference type="NCBI Taxonomy" id="1070528"/>
    <lineage>
        <taxon>unclassified sequences</taxon>
        <taxon>metagenomes</taxon>
        <taxon>organismal metagenomes</taxon>
    </lineage>
</organism>
<dbReference type="Pfam" id="PF19065">
    <property type="entry name" value="P8_CR"/>
    <property type="match status" value="1"/>
</dbReference>
<proteinExistence type="predicted"/>
<accession>A0A6C0ETE8</accession>
<dbReference type="InterPro" id="IPR043916">
    <property type="entry name" value="P8_CR"/>
</dbReference>
<name>A0A6C0ETE8_9ZZZZ</name>
<reference evidence="2" key="1">
    <citation type="journal article" date="2020" name="Nature">
        <title>Giant virus diversity and host interactions through global metagenomics.</title>
        <authorList>
            <person name="Schulz F."/>
            <person name="Roux S."/>
            <person name="Paez-Espino D."/>
            <person name="Jungbluth S."/>
            <person name="Walsh D.A."/>
            <person name="Denef V.J."/>
            <person name="McMahon K.D."/>
            <person name="Konstantinidis K.T."/>
            <person name="Eloe-Fadrosh E.A."/>
            <person name="Kyrpides N.C."/>
            <person name="Woyke T."/>
        </authorList>
    </citation>
    <scope>NUCLEOTIDE SEQUENCE</scope>
    <source>
        <strain evidence="2">GVMAG-M-3300009159-65</strain>
    </source>
</reference>
<evidence type="ECO:0000259" key="1">
    <source>
        <dbReference type="Pfam" id="PF19065"/>
    </source>
</evidence>
<feature type="domain" description="Minor capsid protein P8 central region" evidence="1">
    <location>
        <begin position="38"/>
        <end position="150"/>
    </location>
</feature>
<evidence type="ECO:0000313" key="2">
    <source>
        <dbReference type="EMBL" id="QHT32012.1"/>
    </source>
</evidence>
<protein>
    <recommendedName>
        <fullName evidence="1">Minor capsid protein P8 central region domain-containing protein</fullName>
    </recommendedName>
</protein>
<dbReference type="AlphaFoldDB" id="A0A6C0ETE8"/>